<feature type="domain" description="ChlI/MoxR AAA lid" evidence="6">
    <location>
        <begin position="242"/>
        <end position="300"/>
    </location>
</feature>
<feature type="domain" description="ATPase AAA-3" evidence="5">
    <location>
        <begin position="48"/>
        <end position="177"/>
    </location>
</feature>
<reference evidence="7 8" key="1">
    <citation type="submission" date="2020-07" db="EMBL/GenBank/DDBJ databases">
        <title>Sequencing the genomes of 1000 actinobacteria strains.</title>
        <authorList>
            <person name="Klenk H.-P."/>
        </authorList>
    </citation>
    <scope>NUCLEOTIDE SEQUENCE [LARGE SCALE GENOMIC DNA]</scope>
    <source>
        <strain evidence="7 8">DSM 18248</strain>
    </source>
</reference>
<dbReference type="EMBL" id="JACBZI010000001">
    <property type="protein sequence ID" value="NYI09335.1"/>
    <property type="molecule type" value="Genomic_DNA"/>
</dbReference>
<dbReference type="Gene3D" id="1.10.8.80">
    <property type="entry name" value="Magnesium chelatase subunit I, C-Terminal domain"/>
    <property type="match status" value="1"/>
</dbReference>
<evidence type="ECO:0000313" key="7">
    <source>
        <dbReference type="EMBL" id="NYI09335.1"/>
    </source>
</evidence>
<dbReference type="InterPro" id="IPR011703">
    <property type="entry name" value="ATPase_AAA-3"/>
</dbReference>
<keyword evidence="2" id="KW-0067">ATP-binding</keyword>
<proteinExistence type="inferred from homology"/>
<evidence type="ECO:0000259" key="6">
    <source>
        <dbReference type="Pfam" id="PF17863"/>
    </source>
</evidence>
<dbReference type="PANTHER" id="PTHR42759">
    <property type="entry name" value="MOXR FAMILY PROTEIN"/>
    <property type="match status" value="1"/>
</dbReference>
<protein>
    <submittedName>
        <fullName evidence="7">MoxR-like ATPase</fullName>
        <ecNumber evidence="7">3.6.3.-</ecNumber>
    </submittedName>
</protein>
<evidence type="ECO:0000256" key="4">
    <source>
        <dbReference type="SAM" id="MobiDB-lite"/>
    </source>
</evidence>
<evidence type="ECO:0000256" key="3">
    <source>
        <dbReference type="ARBA" id="ARBA00061607"/>
    </source>
</evidence>
<name>A0A7Y9YF08_9ACTN</name>
<dbReference type="FunFam" id="3.40.50.300:FF:000640">
    <property type="entry name" value="MoxR family ATPase"/>
    <property type="match status" value="1"/>
</dbReference>
<comment type="caution">
    <text evidence="7">The sequence shown here is derived from an EMBL/GenBank/DDBJ whole genome shotgun (WGS) entry which is preliminary data.</text>
</comment>
<dbReference type="CDD" id="cd00009">
    <property type="entry name" value="AAA"/>
    <property type="match status" value="1"/>
</dbReference>
<keyword evidence="7" id="KW-0378">Hydrolase</keyword>
<sequence length="335" mass="35361">MTAGPLPEMSVEEAGRTAGRVLEEVGRAVVGNHHALRLVLATVLAGGHVLLEDLPGLGKTLAARSLATALGLDFARAQFTPDLLPADLTGSYLFHQHSGEMVFRPGPVHTQVLLADEINRTPPKTQAALLEAMQEHQVTVEGVTHPLGSPFVVLATANPVEHEGTYPLPEAQLDRFLTRVSFGYPAADDELDVVLRRVARRREEVALDAVTDARGVLAMQACVETVGVEESVGRYCVDLAAATRAHRDTAVGASPRGSLALVLLARAWALLEGRDFVVPEDVKTVAPAVLAHRLVLRPELWLGGGSGAEVVRDVLGSVPTPSTSGSDHGASAGAR</sequence>
<dbReference type="SUPFAM" id="SSF52540">
    <property type="entry name" value="P-loop containing nucleoside triphosphate hydrolases"/>
    <property type="match status" value="1"/>
</dbReference>
<accession>A0A7Y9YF08</accession>
<dbReference type="Pfam" id="PF17863">
    <property type="entry name" value="AAA_lid_2"/>
    <property type="match status" value="1"/>
</dbReference>
<dbReference type="Pfam" id="PF07726">
    <property type="entry name" value="AAA_3"/>
    <property type="match status" value="1"/>
</dbReference>
<dbReference type="Gene3D" id="3.40.50.300">
    <property type="entry name" value="P-loop containing nucleotide triphosphate hydrolases"/>
    <property type="match status" value="1"/>
</dbReference>
<dbReference type="InterPro" id="IPR050764">
    <property type="entry name" value="CbbQ/NirQ/NorQ/GpvN"/>
</dbReference>
<organism evidence="7 8">
    <name type="scientific">Nocardioides marinus</name>
    <dbReference type="NCBI Taxonomy" id="374514"/>
    <lineage>
        <taxon>Bacteria</taxon>
        <taxon>Bacillati</taxon>
        <taxon>Actinomycetota</taxon>
        <taxon>Actinomycetes</taxon>
        <taxon>Propionibacteriales</taxon>
        <taxon>Nocardioidaceae</taxon>
        <taxon>Nocardioides</taxon>
    </lineage>
</organism>
<evidence type="ECO:0000259" key="5">
    <source>
        <dbReference type="Pfam" id="PF07726"/>
    </source>
</evidence>
<keyword evidence="8" id="KW-1185">Reference proteome</keyword>
<keyword evidence="1" id="KW-0547">Nucleotide-binding</keyword>
<feature type="region of interest" description="Disordered" evidence="4">
    <location>
        <begin position="316"/>
        <end position="335"/>
    </location>
</feature>
<dbReference type="AlphaFoldDB" id="A0A7Y9YF08"/>
<dbReference type="GO" id="GO:0005524">
    <property type="term" value="F:ATP binding"/>
    <property type="evidence" value="ECO:0007669"/>
    <property type="project" value="UniProtKB-KW"/>
</dbReference>
<evidence type="ECO:0000256" key="1">
    <source>
        <dbReference type="ARBA" id="ARBA00022741"/>
    </source>
</evidence>
<dbReference type="RefSeq" id="WP_343045516.1">
    <property type="nucleotide sequence ID" value="NZ_CBCSEK010000072.1"/>
</dbReference>
<dbReference type="GO" id="GO:0016887">
    <property type="term" value="F:ATP hydrolysis activity"/>
    <property type="evidence" value="ECO:0007669"/>
    <property type="project" value="InterPro"/>
</dbReference>
<dbReference type="InterPro" id="IPR027417">
    <property type="entry name" value="P-loop_NTPase"/>
</dbReference>
<gene>
    <name evidence="7" type="ORF">BKA05_000850</name>
</gene>
<comment type="similarity">
    <text evidence="3">Belongs to the MoxR family.</text>
</comment>
<evidence type="ECO:0000313" key="8">
    <source>
        <dbReference type="Proteomes" id="UP000537326"/>
    </source>
</evidence>
<dbReference type="PANTHER" id="PTHR42759:SF5">
    <property type="entry name" value="METHANOL DEHYDROGENASE REGULATOR"/>
    <property type="match status" value="1"/>
</dbReference>
<dbReference type="EC" id="3.6.3.-" evidence="7"/>
<dbReference type="PIRSF" id="PIRSF002849">
    <property type="entry name" value="AAA_ATPase_chaperone_MoxR_prd"/>
    <property type="match status" value="1"/>
</dbReference>
<dbReference type="InterPro" id="IPR041628">
    <property type="entry name" value="ChlI/MoxR_AAA_lid"/>
</dbReference>
<evidence type="ECO:0000256" key="2">
    <source>
        <dbReference type="ARBA" id="ARBA00022840"/>
    </source>
</evidence>
<dbReference type="Proteomes" id="UP000537326">
    <property type="component" value="Unassembled WGS sequence"/>
</dbReference>